<reference evidence="7" key="1">
    <citation type="journal article" date="2018" name="Proc. Natl. Acad. Sci. U.S.A.">
        <title>Phylogenomics and the evolution of hemipteroid insects.</title>
        <authorList>
            <person name="Johnson K.P."/>
            <person name="Dietrich C.H."/>
            <person name="Friedrich F."/>
            <person name="Beutel R.G."/>
            <person name="Wipfler B."/>
            <person name="Peters R.S."/>
            <person name="Allen J.M."/>
            <person name="Petersen M."/>
            <person name="Donath A."/>
            <person name="Walden K.K."/>
            <person name="Kozlov A.M."/>
            <person name="Podsiadlowski L."/>
            <person name="Mayer C."/>
            <person name="Meusemann K."/>
            <person name="Vasilikopoulos A."/>
            <person name="Waterhouse R.M."/>
            <person name="Cameron S.L."/>
            <person name="Weirauch C."/>
            <person name="Swanson D.R."/>
            <person name="Percy D.M."/>
            <person name="Hardy N.B."/>
            <person name="Terry I."/>
            <person name="Liu S."/>
            <person name="Zhou X."/>
            <person name="Misof B."/>
            <person name="Robertson H.M."/>
            <person name="Yoshizawa K."/>
        </authorList>
    </citation>
    <scope>NUCLEOTIDE SEQUENCE</scope>
    <source>
        <tissue evidence="7">Whole organism</tissue>
    </source>
</reference>
<keyword evidence="4 5" id="KW-0472">Membrane</keyword>
<comment type="subcellular location">
    <subcellularLocation>
        <location evidence="1">Membrane</location>
        <topology evidence="1">Multi-pass membrane protein</topology>
    </subcellularLocation>
</comment>
<sequence length="236" mass="25318">MALSSRCLRYLALVATVLFMVLGVTAAVLQCVFTLPMFSLLSVPPYLHVPLMVPLVPTLLAVPVGFFGLSAARNERMFKLLGVTCLQVLLSLALAVLAGWQVTLSFGARLEVDLRALMVFSLLEPKWHVVYHELRCCGVSGPASFEGSIPTACCVRDEVVASSGPCSTLYSTGCLAPASEQIRGVLRRAGAVNGGAAVLMFLCAVLSAVFVDSLKRAAQKRKELRLNHEDTPLRSP</sequence>
<reference evidence="7" key="2">
    <citation type="submission" date="2025-08" db="UniProtKB">
        <authorList>
            <consortium name="RefSeq"/>
        </authorList>
    </citation>
    <scope>IDENTIFICATION</scope>
    <source>
        <tissue evidence="7">Whole organism</tissue>
    </source>
</reference>
<feature type="transmembrane region" description="Helical" evidence="5">
    <location>
        <begin position="51"/>
        <end position="69"/>
    </location>
</feature>
<evidence type="ECO:0000313" key="7">
    <source>
        <dbReference type="RefSeq" id="XP_052120173.1"/>
    </source>
</evidence>
<dbReference type="AlphaFoldDB" id="A0A9C6U1Z1"/>
<evidence type="ECO:0000256" key="3">
    <source>
        <dbReference type="ARBA" id="ARBA00022989"/>
    </source>
</evidence>
<dbReference type="GO" id="GO:0016020">
    <property type="term" value="C:membrane"/>
    <property type="evidence" value="ECO:0007669"/>
    <property type="project" value="UniProtKB-SubCell"/>
</dbReference>
<organism evidence="6 7">
    <name type="scientific">Frankliniella occidentalis</name>
    <name type="common">Western flower thrips</name>
    <name type="synonym">Euthrips occidentalis</name>
    <dbReference type="NCBI Taxonomy" id="133901"/>
    <lineage>
        <taxon>Eukaryota</taxon>
        <taxon>Metazoa</taxon>
        <taxon>Ecdysozoa</taxon>
        <taxon>Arthropoda</taxon>
        <taxon>Hexapoda</taxon>
        <taxon>Insecta</taxon>
        <taxon>Pterygota</taxon>
        <taxon>Neoptera</taxon>
        <taxon>Paraneoptera</taxon>
        <taxon>Thysanoptera</taxon>
        <taxon>Terebrantia</taxon>
        <taxon>Thripoidea</taxon>
        <taxon>Thripidae</taxon>
        <taxon>Frankliniella</taxon>
    </lineage>
</organism>
<feature type="transmembrane region" description="Helical" evidence="5">
    <location>
        <begin position="191"/>
        <end position="211"/>
    </location>
</feature>
<dbReference type="RefSeq" id="XP_052120173.1">
    <property type="nucleotide sequence ID" value="XM_052264213.1"/>
</dbReference>
<evidence type="ECO:0000256" key="2">
    <source>
        <dbReference type="ARBA" id="ARBA00022692"/>
    </source>
</evidence>
<proteinExistence type="predicted"/>
<evidence type="ECO:0000256" key="1">
    <source>
        <dbReference type="ARBA" id="ARBA00004141"/>
    </source>
</evidence>
<keyword evidence="2 5" id="KW-0812">Transmembrane</keyword>
<protein>
    <submittedName>
        <fullName evidence="7">23 kDa integral membrane protein-like</fullName>
    </submittedName>
</protein>
<name>A0A9C6U1Z1_FRAOC</name>
<evidence type="ECO:0000256" key="4">
    <source>
        <dbReference type="ARBA" id="ARBA00023136"/>
    </source>
</evidence>
<dbReference type="GeneID" id="113204803"/>
<feature type="transmembrane region" description="Helical" evidence="5">
    <location>
        <begin position="81"/>
        <end position="100"/>
    </location>
</feature>
<dbReference type="SUPFAM" id="SSF48652">
    <property type="entry name" value="Tetraspanin"/>
    <property type="match status" value="1"/>
</dbReference>
<dbReference type="Pfam" id="PF00335">
    <property type="entry name" value="Tetraspanin"/>
    <property type="match status" value="1"/>
</dbReference>
<dbReference type="KEGG" id="foc:113204803"/>
<dbReference type="CDD" id="cd03127">
    <property type="entry name" value="tetraspanin_LEL"/>
    <property type="match status" value="1"/>
</dbReference>
<feature type="non-terminal residue" evidence="7">
    <location>
        <position position="236"/>
    </location>
</feature>
<dbReference type="InterPro" id="IPR018499">
    <property type="entry name" value="Tetraspanin/Peripherin"/>
</dbReference>
<dbReference type="Proteomes" id="UP000504606">
    <property type="component" value="Unplaced"/>
</dbReference>
<dbReference type="OrthoDB" id="6239677at2759"/>
<keyword evidence="3 5" id="KW-1133">Transmembrane helix</keyword>
<evidence type="ECO:0000313" key="6">
    <source>
        <dbReference type="Proteomes" id="UP000504606"/>
    </source>
</evidence>
<accession>A0A9C6U1Z1</accession>
<evidence type="ECO:0000256" key="5">
    <source>
        <dbReference type="SAM" id="Phobius"/>
    </source>
</evidence>
<keyword evidence="6" id="KW-1185">Reference proteome</keyword>
<dbReference type="Gene3D" id="1.10.1450.10">
    <property type="entry name" value="Tetraspanin"/>
    <property type="match status" value="1"/>
</dbReference>
<gene>
    <name evidence="7" type="primary">LOC113204803</name>
</gene>
<dbReference type="InterPro" id="IPR008952">
    <property type="entry name" value="Tetraspanin_EC2_sf"/>
</dbReference>